<keyword evidence="1" id="KW-1133">Transmembrane helix</keyword>
<comment type="caution">
    <text evidence="3">The sequence shown here is derived from an EMBL/GenBank/DDBJ whole genome shotgun (WGS) entry which is preliminary data.</text>
</comment>
<dbReference type="EMBL" id="AZNF01000006">
    <property type="protein sequence ID" value="KID65618.1"/>
    <property type="molecule type" value="Genomic_DNA"/>
</dbReference>
<keyword evidence="4" id="KW-1185">Reference proteome</keyword>
<evidence type="ECO:0000256" key="2">
    <source>
        <dbReference type="SAM" id="SignalP"/>
    </source>
</evidence>
<reference evidence="3 4" key="1">
    <citation type="journal article" date="2014" name="Proc. Natl. Acad. Sci. U.S.A.">
        <title>Trajectory and genomic determinants of fungal-pathogen speciation and host adaptation.</title>
        <authorList>
            <person name="Hu X."/>
            <person name="Xiao G."/>
            <person name="Zheng P."/>
            <person name="Shang Y."/>
            <person name="Su Y."/>
            <person name="Zhang X."/>
            <person name="Liu X."/>
            <person name="Zhan S."/>
            <person name="St Leger R.J."/>
            <person name="Wang C."/>
        </authorList>
    </citation>
    <scope>NUCLEOTIDE SEQUENCE [LARGE SCALE GENOMIC DNA]</scope>
    <source>
        <strain evidence="3 4">ARSEF 549</strain>
    </source>
</reference>
<evidence type="ECO:0000313" key="3">
    <source>
        <dbReference type="EMBL" id="KID65618.1"/>
    </source>
</evidence>
<name>A0A0B4F582_METAF</name>
<keyword evidence="2" id="KW-0732">Signal</keyword>
<keyword evidence="1" id="KW-0812">Transmembrane</keyword>
<accession>A0A0B4F582</accession>
<dbReference type="Proteomes" id="UP000031186">
    <property type="component" value="Unassembled WGS sequence"/>
</dbReference>
<feature type="transmembrane region" description="Helical" evidence="1">
    <location>
        <begin position="99"/>
        <end position="119"/>
    </location>
</feature>
<feature type="non-terminal residue" evidence="3">
    <location>
        <position position="1"/>
    </location>
</feature>
<protein>
    <submittedName>
        <fullName evidence="3">C6 zinc finger domain protein</fullName>
    </submittedName>
</protein>
<sequence>MFFFFALLIAAVPALAVPFTTTAFDIVPRETAPTPSPTSGPFTKTESMMLDGVTSSVLTIPSQAIPMVAVAPCVQTAVPDAKGHIAPGECGAIWSYYPIFWAALAVACLFGFLVAVHVLQAAMFKKVYVVLGHYHGHYLGDDGHGIPYVKLEEPAE</sequence>
<evidence type="ECO:0000256" key="1">
    <source>
        <dbReference type="SAM" id="Phobius"/>
    </source>
</evidence>
<gene>
    <name evidence="3" type="ORF">MAN_05277</name>
</gene>
<evidence type="ECO:0000313" key="4">
    <source>
        <dbReference type="Proteomes" id="UP000031186"/>
    </source>
</evidence>
<feature type="signal peptide" evidence="2">
    <location>
        <begin position="1"/>
        <end position="16"/>
    </location>
</feature>
<organism evidence="3 4">
    <name type="scientific">Metarhizium anisopliae (strain ARSEF 549)</name>
    <dbReference type="NCBI Taxonomy" id="3151832"/>
    <lineage>
        <taxon>Eukaryota</taxon>
        <taxon>Fungi</taxon>
        <taxon>Dikarya</taxon>
        <taxon>Ascomycota</taxon>
        <taxon>Pezizomycotina</taxon>
        <taxon>Sordariomycetes</taxon>
        <taxon>Hypocreomycetidae</taxon>
        <taxon>Hypocreales</taxon>
        <taxon>Clavicipitaceae</taxon>
        <taxon>Metarhizium</taxon>
    </lineage>
</organism>
<feature type="chain" id="PRO_5002088042" evidence="2">
    <location>
        <begin position="17"/>
        <end position="156"/>
    </location>
</feature>
<proteinExistence type="predicted"/>
<dbReference type="VEuPathDB" id="FungiDB:MAN_05277"/>
<dbReference type="OrthoDB" id="5384040at2759"/>
<dbReference type="AlphaFoldDB" id="A0A0B4F582"/>
<dbReference type="HOGENOM" id="CLU_1687042_0_0_1"/>
<keyword evidence="1" id="KW-0472">Membrane</keyword>